<dbReference type="GO" id="GO:0047487">
    <property type="term" value="F:oligogalacturonide lyase activity"/>
    <property type="evidence" value="ECO:0007669"/>
    <property type="project" value="InterPro"/>
</dbReference>
<proteinExistence type="predicted"/>
<keyword evidence="1" id="KW-1015">Disulfide bond</keyword>
<protein>
    <recommendedName>
        <fullName evidence="2">Oligogalacturonate lyase domain-containing protein</fullName>
    </recommendedName>
</protein>
<evidence type="ECO:0000313" key="4">
    <source>
        <dbReference type="Proteomes" id="UP000078148"/>
    </source>
</evidence>
<feature type="domain" description="Oligogalacturonate lyase" evidence="2">
    <location>
        <begin position="1"/>
        <end position="123"/>
    </location>
</feature>
<dbReference type="PANTHER" id="PTHR36842:SF1">
    <property type="entry name" value="PROTEIN TOLB"/>
    <property type="match status" value="1"/>
</dbReference>
<dbReference type="Gene3D" id="2.130.10.10">
    <property type="entry name" value="YVTN repeat-like/Quinoprotein amine dehydrogenase"/>
    <property type="match status" value="1"/>
</dbReference>
<dbReference type="Pfam" id="PF07676">
    <property type="entry name" value="PD40"/>
    <property type="match status" value="1"/>
</dbReference>
<dbReference type="InterPro" id="IPR015943">
    <property type="entry name" value="WD40/YVTN_repeat-like_dom_sf"/>
</dbReference>
<evidence type="ECO:0000259" key="2">
    <source>
        <dbReference type="Pfam" id="PF14583"/>
    </source>
</evidence>
<dbReference type="EMBL" id="CP013023">
    <property type="protein sequence ID" value="ANF98645.1"/>
    <property type="molecule type" value="Genomic_DNA"/>
</dbReference>
<sequence>MVKGTIWAPEWKQYHDPLTGVQVHQLTDYRGHSRQLYFTENGLYDEGRRLLFVSDRDNSANLFSIHLDTGEMTQLTTYANNDDLQVCLTPDGQQALLQKEDTISLLDLTSFRERVKYRCPEGFRLGNISCTADGESVLVCIRRKPFAKNDPENDPEANQEWNHKDTFHNVTNNKDTGIDRQAAEQLMPESSSSFSQIIAVHLHTRQSEIIHEDQSVIAHVQASPVHPWLLTFCQEDSRELGDYPIWSMDRRSGKISPVRARREADEVVGRPYFLNDGETIGYQGVRSSGISFWGSIRYDQSDQQEQEIPFAIHHAYLDGKYQAITDGREDVQTLNLWRASPDAEEAYNGPYVLCELRCSFHSPKVHAYPRISQDSRRLFFTSDRTGYANIYMVELPDDISDLPMMHKHITQERK</sequence>
<dbReference type="OrthoDB" id="8432779at2"/>
<accession>A0A172ZLW5</accession>
<dbReference type="InterPro" id="IPR000436">
    <property type="entry name" value="Sushi_SCR_CCP_dom"/>
</dbReference>
<dbReference type="Proteomes" id="UP000078148">
    <property type="component" value="Chromosome"/>
</dbReference>
<dbReference type="InterPro" id="IPR011659">
    <property type="entry name" value="WD40"/>
</dbReference>
<dbReference type="CDD" id="cd00033">
    <property type="entry name" value="CCP"/>
    <property type="match status" value="1"/>
</dbReference>
<dbReference type="KEGG" id="pbv:AR543_05380"/>
<dbReference type="AlphaFoldDB" id="A0A172ZLW5"/>
<dbReference type="PANTHER" id="PTHR36842">
    <property type="entry name" value="PROTEIN TOLB HOMOLOG"/>
    <property type="match status" value="1"/>
</dbReference>
<dbReference type="InterPro" id="IPR027946">
    <property type="entry name" value="Ogl_dom"/>
</dbReference>
<evidence type="ECO:0000256" key="1">
    <source>
        <dbReference type="ARBA" id="ARBA00023157"/>
    </source>
</evidence>
<dbReference type="GO" id="GO:0045490">
    <property type="term" value="P:pectin catabolic process"/>
    <property type="evidence" value="ECO:0007669"/>
    <property type="project" value="InterPro"/>
</dbReference>
<evidence type="ECO:0000313" key="3">
    <source>
        <dbReference type="EMBL" id="ANF98645.1"/>
    </source>
</evidence>
<dbReference type="Pfam" id="PF14583">
    <property type="entry name" value="Pectate_lyase22"/>
    <property type="match status" value="1"/>
</dbReference>
<organism evidence="3 4">
    <name type="scientific">Paenibacillus bovis</name>
    <dbReference type="NCBI Taxonomy" id="1616788"/>
    <lineage>
        <taxon>Bacteria</taxon>
        <taxon>Bacillati</taxon>
        <taxon>Bacillota</taxon>
        <taxon>Bacilli</taxon>
        <taxon>Bacillales</taxon>
        <taxon>Paenibacillaceae</taxon>
        <taxon>Paenibacillus</taxon>
    </lineage>
</organism>
<reference evidence="3 4" key="2">
    <citation type="journal article" date="2016" name="Int. J. Syst. Evol. Microbiol.">
        <title>Paenibacillus bovis sp. nov., isolated from raw yak (Bos grunniens) milk.</title>
        <authorList>
            <person name="Gao C."/>
            <person name="Han J."/>
            <person name="Liu Z."/>
            <person name="Xu X."/>
            <person name="Hang F."/>
            <person name="Wu Z."/>
        </authorList>
    </citation>
    <scope>NUCLEOTIDE SEQUENCE [LARGE SCALE GENOMIC DNA]</scope>
    <source>
        <strain evidence="3 4">BD3526</strain>
    </source>
</reference>
<reference evidence="4" key="1">
    <citation type="submission" date="2015-10" db="EMBL/GenBank/DDBJ databases">
        <title>Genome of Paenibacillus bovis sp. nov.</title>
        <authorList>
            <person name="Wu Z."/>
            <person name="Gao C."/>
            <person name="Liu Z."/>
            <person name="Zheng H."/>
        </authorList>
    </citation>
    <scope>NUCLEOTIDE SEQUENCE [LARGE SCALE GENOMIC DNA]</scope>
    <source>
        <strain evidence="4">BD3526</strain>
    </source>
</reference>
<name>A0A172ZLW5_9BACL</name>
<gene>
    <name evidence="3" type="ORF">AR543_05380</name>
</gene>
<dbReference type="STRING" id="1616788.AR543_05380"/>
<dbReference type="SUPFAM" id="SSF82171">
    <property type="entry name" value="DPP6 N-terminal domain-like"/>
    <property type="match status" value="1"/>
</dbReference>
<keyword evidence="4" id="KW-1185">Reference proteome</keyword>